<proteinExistence type="predicted"/>
<evidence type="ECO:0000259" key="3">
    <source>
        <dbReference type="PROSITE" id="PS50157"/>
    </source>
</evidence>
<dbReference type="InterPro" id="IPR013087">
    <property type="entry name" value="Znf_C2H2_type"/>
</dbReference>
<comment type="caution">
    <text evidence="4">The sequence shown here is derived from an EMBL/GenBank/DDBJ whole genome shotgun (WGS) entry which is preliminary data.</text>
</comment>
<dbReference type="EMBL" id="MU864936">
    <property type="protein sequence ID" value="KAK4465796.1"/>
    <property type="molecule type" value="Genomic_DNA"/>
</dbReference>
<dbReference type="AlphaFoldDB" id="A0AAV9I1F4"/>
<name>A0AAV9I1F4_9PEZI</name>
<protein>
    <recommendedName>
        <fullName evidence="3">C2H2-type domain-containing protein</fullName>
    </recommendedName>
</protein>
<feature type="compositionally biased region" description="Low complexity" evidence="2">
    <location>
        <begin position="396"/>
        <end position="411"/>
    </location>
</feature>
<feature type="region of interest" description="Disordered" evidence="2">
    <location>
        <begin position="85"/>
        <end position="154"/>
    </location>
</feature>
<feature type="region of interest" description="Disordered" evidence="2">
    <location>
        <begin position="667"/>
        <end position="746"/>
    </location>
</feature>
<dbReference type="PROSITE" id="PS50157">
    <property type="entry name" value="ZINC_FINGER_C2H2_2"/>
    <property type="match status" value="1"/>
</dbReference>
<evidence type="ECO:0000313" key="5">
    <source>
        <dbReference type="Proteomes" id="UP001321749"/>
    </source>
</evidence>
<organism evidence="4 5">
    <name type="scientific">Cladorrhinum samala</name>
    <dbReference type="NCBI Taxonomy" id="585594"/>
    <lineage>
        <taxon>Eukaryota</taxon>
        <taxon>Fungi</taxon>
        <taxon>Dikarya</taxon>
        <taxon>Ascomycota</taxon>
        <taxon>Pezizomycotina</taxon>
        <taxon>Sordariomycetes</taxon>
        <taxon>Sordariomycetidae</taxon>
        <taxon>Sordariales</taxon>
        <taxon>Podosporaceae</taxon>
        <taxon>Cladorrhinum</taxon>
    </lineage>
</organism>
<feature type="compositionally biased region" description="Low complexity" evidence="2">
    <location>
        <begin position="423"/>
        <end position="434"/>
    </location>
</feature>
<keyword evidence="1" id="KW-0862">Zinc</keyword>
<evidence type="ECO:0000256" key="2">
    <source>
        <dbReference type="SAM" id="MobiDB-lite"/>
    </source>
</evidence>
<feature type="compositionally biased region" description="Basic residues" evidence="2">
    <location>
        <begin position="435"/>
        <end position="446"/>
    </location>
</feature>
<feature type="region of interest" description="Disordered" evidence="2">
    <location>
        <begin position="370"/>
        <end position="446"/>
    </location>
</feature>
<reference evidence="4" key="2">
    <citation type="submission" date="2023-06" db="EMBL/GenBank/DDBJ databases">
        <authorList>
            <consortium name="Lawrence Berkeley National Laboratory"/>
            <person name="Mondo S.J."/>
            <person name="Hensen N."/>
            <person name="Bonometti L."/>
            <person name="Westerberg I."/>
            <person name="Brannstrom I.O."/>
            <person name="Guillou S."/>
            <person name="Cros-Aarteil S."/>
            <person name="Calhoun S."/>
            <person name="Haridas S."/>
            <person name="Kuo A."/>
            <person name="Pangilinan J."/>
            <person name="Riley R."/>
            <person name="Labutti K."/>
            <person name="Andreopoulos B."/>
            <person name="Lipzen A."/>
            <person name="Chen C."/>
            <person name="Yanf M."/>
            <person name="Daum C."/>
            <person name="Ng V."/>
            <person name="Clum A."/>
            <person name="Steindorff A."/>
            <person name="Ohm R."/>
            <person name="Martin F."/>
            <person name="Silar P."/>
            <person name="Natvig D."/>
            <person name="Lalanne C."/>
            <person name="Gautier V."/>
            <person name="Ament-Velasquez S.L."/>
            <person name="Kruys A."/>
            <person name="Hutchinson M.I."/>
            <person name="Powell A.J."/>
            <person name="Barry K."/>
            <person name="Miller A.N."/>
            <person name="Grigoriev I.V."/>
            <person name="Debuchy R."/>
            <person name="Gladieux P."/>
            <person name="Thoren M.H."/>
            <person name="Johannesson H."/>
        </authorList>
    </citation>
    <scope>NUCLEOTIDE SEQUENCE</scope>
    <source>
        <strain evidence="4">PSN324</strain>
    </source>
</reference>
<accession>A0AAV9I1F4</accession>
<keyword evidence="5" id="KW-1185">Reference proteome</keyword>
<gene>
    <name evidence="4" type="ORF">QBC42DRAFT_260438</name>
</gene>
<dbReference type="GO" id="GO:0008270">
    <property type="term" value="F:zinc ion binding"/>
    <property type="evidence" value="ECO:0007669"/>
    <property type="project" value="UniProtKB-KW"/>
</dbReference>
<evidence type="ECO:0000313" key="4">
    <source>
        <dbReference type="EMBL" id="KAK4465796.1"/>
    </source>
</evidence>
<reference evidence="4" key="1">
    <citation type="journal article" date="2023" name="Mol. Phylogenet. Evol.">
        <title>Genome-scale phylogeny and comparative genomics of the fungal order Sordariales.</title>
        <authorList>
            <person name="Hensen N."/>
            <person name="Bonometti L."/>
            <person name="Westerberg I."/>
            <person name="Brannstrom I.O."/>
            <person name="Guillou S."/>
            <person name="Cros-Aarteil S."/>
            <person name="Calhoun S."/>
            <person name="Haridas S."/>
            <person name="Kuo A."/>
            <person name="Mondo S."/>
            <person name="Pangilinan J."/>
            <person name="Riley R."/>
            <person name="LaButti K."/>
            <person name="Andreopoulos B."/>
            <person name="Lipzen A."/>
            <person name="Chen C."/>
            <person name="Yan M."/>
            <person name="Daum C."/>
            <person name="Ng V."/>
            <person name="Clum A."/>
            <person name="Steindorff A."/>
            <person name="Ohm R.A."/>
            <person name="Martin F."/>
            <person name="Silar P."/>
            <person name="Natvig D.O."/>
            <person name="Lalanne C."/>
            <person name="Gautier V."/>
            <person name="Ament-Velasquez S.L."/>
            <person name="Kruys A."/>
            <person name="Hutchinson M.I."/>
            <person name="Powell A.J."/>
            <person name="Barry K."/>
            <person name="Miller A.N."/>
            <person name="Grigoriev I.V."/>
            <person name="Debuchy R."/>
            <person name="Gladieux P."/>
            <person name="Hiltunen Thoren M."/>
            <person name="Johannesson H."/>
        </authorList>
    </citation>
    <scope>NUCLEOTIDE SEQUENCE</scope>
    <source>
        <strain evidence="4">PSN324</strain>
    </source>
</reference>
<dbReference type="PANTHER" id="PTHR38166">
    <property type="entry name" value="C2H2-TYPE DOMAIN-CONTAINING PROTEIN-RELATED"/>
    <property type="match status" value="1"/>
</dbReference>
<feature type="region of interest" description="Disordered" evidence="2">
    <location>
        <begin position="562"/>
        <end position="599"/>
    </location>
</feature>
<dbReference type="Gene3D" id="3.30.160.60">
    <property type="entry name" value="Classic Zinc Finger"/>
    <property type="match status" value="1"/>
</dbReference>
<feature type="domain" description="C2H2-type" evidence="3">
    <location>
        <begin position="209"/>
        <end position="245"/>
    </location>
</feature>
<dbReference type="Proteomes" id="UP001321749">
    <property type="component" value="Unassembled WGS sequence"/>
</dbReference>
<keyword evidence="1" id="KW-0863">Zinc-finger</keyword>
<feature type="compositionally biased region" description="Basic residues" evidence="2">
    <location>
        <begin position="678"/>
        <end position="694"/>
    </location>
</feature>
<feature type="compositionally biased region" description="Gly residues" evidence="2">
    <location>
        <begin position="737"/>
        <end position="746"/>
    </location>
</feature>
<keyword evidence="1" id="KW-0479">Metal-binding</keyword>
<evidence type="ECO:0000256" key="1">
    <source>
        <dbReference type="PROSITE-ProRule" id="PRU00042"/>
    </source>
</evidence>
<dbReference type="PANTHER" id="PTHR38166:SF1">
    <property type="entry name" value="C2H2-TYPE DOMAIN-CONTAINING PROTEIN"/>
    <property type="match status" value="1"/>
</dbReference>
<sequence>MPLLGFSTASRPGSSMTCKELDDLEEMDDEARTIDEISSWVLRNTWGKDVDDCAAPLLIWDCTYRYVQELWTAANEGKLGIVQAASGQGTPSSQGGGSPGEGSSDQQASGYFAKGKRKAEGGSEDGSGLGGRDNRQGDEEGDLPMGSQGYASRNSGISNFSCPYRKRNPLRFNVREHYVCATHSFSDMSQLKKHIRAHHPPVQRNAGPFLCPRCCQGFPSKNDLDSHLRQLTVCRLSDDHGGADPEDGITQKIISSLEARSLKAKIDNWVSLWKLLFPHDSVIPDPCFIPVMEVFDFISESKKFIATLKDLLELQYRHVLEGTREALGIDLKIRQGLERSTQSIYNWIETVVQDWETRIAGTVSFFTGSDVERPAPTPAAENWPPTAQLLPPSPASTPTVVSGTTSSGMVSIAPGAEVEGTGPALSAAARSASAARRRPNPPPKRIKRAEVLPKAAQPTTQIPQPIQRARTPQSQARTLSSSFRPRPVLPSQSIHIPASVSPHLEPTPSFPHPAWEPTVTMSNDYSIPYTSAGEMFQPTISAPTHYSPIAITQSQLESQNYLGHEHQPSPDAVHIPTTEGLQHDIGGRPQSTMSTSTISTMRASRLMTPRSSIASTWMRDENRDSSQTLVEAHPPGRCQNMYCPSCSKALPDDIGITIPVQSPVVIHHSTPGGQPHQHQQHHHHQQQQHPHVHQHGLYVTGTGAAFPPTTGPPEVNNFEPVDWGYHGTPGGNSNMFGGHGGPQEGY</sequence>